<dbReference type="PANTHER" id="PTHR30061">
    <property type="entry name" value="MALTOSE-BINDING PERIPLASMIC PROTEIN"/>
    <property type="match status" value="1"/>
</dbReference>
<dbReference type="InterPro" id="IPR006059">
    <property type="entry name" value="SBP"/>
</dbReference>
<keyword evidence="2" id="KW-0813">Transport</keyword>
<name>A0ABQ6I7A5_9MICO</name>
<dbReference type="EMBL" id="BSUK01000001">
    <property type="protein sequence ID" value="GMA26621.1"/>
    <property type="molecule type" value="Genomic_DNA"/>
</dbReference>
<dbReference type="RefSeq" id="WP_284294851.1">
    <property type="nucleotide sequence ID" value="NZ_BSUK01000001.1"/>
</dbReference>
<comment type="caution">
    <text evidence="5">The sequence shown here is derived from an EMBL/GenBank/DDBJ whole genome shotgun (WGS) entry which is preliminary data.</text>
</comment>
<gene>
    <name evidence="5" type="ORF">GCM10025864_43800</name>
</gene>
<sequence>MSSHHITSPRRRAAVPLVAALAVSGLVLSACSSGKADADGDDPASLPTGQTITVTLIAPSAAQEAANDYLKATFEDKFPGNELVFKDEAWGTYQDDYAKELIDGKGAIPDVVEMGNTQTPGFTATGALLDLTDKKDDLGGDDLLPSFVEIGSYDGRFYAPPYYSAGRVVMSSSTIAGQTVPQTLAEYVATGVNLKDKSKSKLSGIYLPGKDWYDVMPFVWENGGYIAKQEDDGTWKAGFSSSGGIVGLAQAQNVMRKANDQKVGPANSDETKGAQIFCKGQIGYLAAPPWNAAQIQSAKKDGGCKDTVGDPDSFVAFALPGREKGSVAATFAGGSNLGIAAKSKNPELAYQVLKIMTSSGYQDLMALNGFIPARISSSANLPQDALTLASAQAAQNAILTPASPNWATVESKEFLQKAFAEIAAGGDVPTIAKKLDQEIEETLNAK</sequence>
<evidence type="ECO:0000256" key="1">
    <source>
        <dbReference type="ARBA" id="ARBA00008520"/>
    </source>
</evidence>
<reference evidence="6" key="1">
    <citation type="journal article" date="2019" name="Int. J. Syst. Evol. Microbiol.">
        <title>The Global Catalogue of Microorganisms (GCM) 10K type strain sequencing project: providing services to taxonomists for standard genome sequencing and annotation.</title>
        <authorList>
            <consortium name="The Broad Institute Genomics Platform"/>
            <consortium name="The Broad Institute Genome Sequencing Center for Infectious Disease"/>
            <person name="Wu L."/>
            <person name="Ma J."/>
        </authorList>
    </citation>
    <scope>NUCLEOTIDE SEQUENCE [LARGE SCALE GENOMIC DNA]</scope>
    <source>
        <strain evidence="6">NBRC 106348</strain>
    </source>
</reference>
<dbReference type="Gene3D" id="3.40.190.10">
    <property type="entry name" value="Periplasmic binding protein-like II"/>
    <property type="match status" value="2"/>
</dbReference>
<dbReference type="Pfam" id="PF13416">
    <property type="entry name" value="SBP_bac_8"/>
    <property type="match status" value="1"/>
</dbReference>
<evidence type="ECO:0000256" key="4">
    <source>
        <dbReference type="SAM" id="SignalP"/>
    </source>
</evidence>
<evidence type="ECO:0000313" key="5">
    <source>
        <dbReference type="EMBL" id="GMA26621.1"/>
    </source>
</evidence>
<proteinExistence type="inferred from homology"/>
<protein>
    <submittedName>
        <fullName evidence="5">Sugar ABC transporter substrate-binding protein</fullName>
    </submittedName>
</protein>
<dbReference type="SUPFAM" id="SSF53850">
    <property type="entry name" value="Periplasmic binding protein-like II"/>
    <property type="match status" value="1"/>
</dbReference>
<feature type="chain" id="PRO_5045678684" evidence="4">
    <location>
        <begin position="39"/>
        <end position="446"/>
    </location>
</feature>
<evidence type="ECO:0000313" key="6">
    <source>
        <dbReference type="Proteomes" id="UP001157091"/>
    </source>
</evidence>
<feature type="signal peptide" evidence="4">
    <location>
        <begin position="1"/>
        <end position="38"/>
    </location>
</feature>
<dbReference type="Proteomes" id="UP001157091">
    <property type="component" value="Unassembled WGS sequence"/>
</dbReference>
<organism evidence="5 6">
    <name type="scientific">Luteimicrobium album</name>
    <dbReference type="NCBI Taxonomy" id="1054550"/>
    <lineage>
        <taxon>Bacteria</taxon>
        <taxon>Bacillati</taxon>
        <taxon>Actinomycetota</taxon>
        <taxon>Actinomycetes</taxon>
        <taxon>Micrococcales</taxon>
        <taxon>Luteimicrobium</taxon>
    </lineage>
</organism>
<comment type="similarity">
    <text evidence="1">Belongs to the bacterial solute-binding protein 1 family.</text>
</comment>
<accession>A0ABQ6I7A5</accession>
<keyword evidence="3 4" id="KW-0732">Signal</keyword>
<evidence type="ECO:0000256" key="2">
    <source>
        <dbReference type="ARBA" id="ARBA00022448"/>
    </source>
</evidence>
<evidence type="ECO:0000256" key="3">
    <source>
        <dbReference type="ARBA" id="ARBA00022729"/>
    </source>
</evidence>
<dbReference type="PANTHER" id="PTHR30061:SF50">
    <property type="entry name" value="MALTOSE_MALTODEXTRIN-BINDING PERIPLASMIC PROTEIN"/>
    <property type="match status" value="1"/>
</dbReference>
<keyword evidence="6" id="KW-1185">Reference proteome</keyword>